<dbReference type="VEuPathDB" id="TriTrypDB:LMJLV39_330032300"/>
<dbReference type="AlphaFoldDB" id="Q4Q3W7"/>
<reference evidence="2 3" key="1">
    <citation type="journal article" date="2005" name="Science">
        <title>The genome of the kinetoplastid parasite, Leishmania major.</title>
        <authorList>
            <person name="Ivens A.C."/>
            <person name="Peacock C.S."/>
            <person name="Worthey E.A."/>
            <person name="Murphy L."/>
            <person name="Aggarwal G."/>
            <person name="Berriman M."/>
            <person name="Sisk E."/>
            <person name="Rajandream M.A."/>
            <person name="Adlem E."/>
            <person name="Aert R."/>
            <person name="Anupama A."/>
            <person name="Apostolou Z."/>
            <person name="Attipoe P."/>
            <person name="Bason N."/>
            <person name="Bauser C."/>
            <person name="Beck A."/>
            <person name="Beverley S.M."/>
            <person name="Bianchettin G."/>
            <person name="Borzym K."/>
            <person name="Bothe G."/>
            <person name="Bruschi C.V."/>
            <person name="Collins M."/>
            <person name="Cadag E."/>
            <person name="Ciarloni L."/>
            <person name="Clayton C."/>
            <person name="Coulson R.M."/>
            <person name="Cronin A."/>
            <person name="Cruz A.K."/>
            <person name="Davies R.M."/>
            <person name="De Gaudenzi J."/>
            <person name="Dobson D.E."/>
            <person name="Duesterhoeft A."/>
            <person name="Fazelina G."/>
            <person name="Fosker N."/>
            <person name="Frasch A.C."/>
            <person name="Fraser A."/>
            <person name="Fuchs M."/>
            <person name="Gabel C."/>
            <person name="Goble A."/>
            <person name="Goffeau A."/>
            <person name="Harris D."/>
            <person name="Hertz-Fowler C."/>
            <person name="Hilbert H."/>
            <person name="Horn D."/>
            <person name="Huang Y."/>
            <person name="Klages S."/>
            <person name="Knights A."/>
            <person name="Kube M."/>
            <person name="Larke N."/>
            <person name="Litvin L."/>
            <person name="Lord A."/>
            <person name="Louie T."/>
            <person name="Marra M."/>
            <person name="Masuy D."/>
            <person name="Matthews K."/>
            <person name="Michaeli S."/>
            <person name="Mottram J.C."/>
            <person name="Muller-Auer S."/>
            <person name="Munden H."/>
            <person name="Nelson S."/>
            <person name="Norbertczak H."/>
            <person name="Oliver K."/>
            <person name="O'neil S."/>
            <person name="Pentony M."/>
            <person name="Pohl T.M."/>
            <person name="Price C."/>
            <person name="Purnelle B."/>
            <person name="Quail M.A."/>
            <person name="Rabbinowitsch E."/>
            <person name="Reinhardt R."/>
            <person name="Rieger M."/>
            <person name="Rinta J."/>
            <person name="Robben J."/>
            <person name="Robertson L."/>
            <person name="Ruiz J.C."/>
            <person name="Rutter S."/>
            <person name="Saunders D."/>
            <person name="Schafer M."/>
            <person name="Schein J."/>
            <person name="Schwartz D.C."/>
            <person name="Seeger K."/>
            <person name="Seyler A."/>
            <person name="Sharp S."/>
            <person name="Shin H."/>
            <person name="Sivam D."/>
            <person name="Squares R."/>
            <person name="Squares S."/>
            <person name="Tosato V."/>
            <person name="Vogt C."/>
            <person name="Volckaert G."/>
            <person name="Wambutt R."/>
            <person name="Warren T."/>
            <person name="Wedler H."/>
            <person name="Woodward J."/>
            <person name="Zhou S."/>
            <person name="Zimmermann W."/>
            <person name="Smith D.F."/>
            <person name="Blackwell J.M."/>
            <person name="Stuart K.D."/>
            <person name="Barrell B."/>
            <person name="Myler P.J."/>
        </authorList>
    </citation>
    <scope>NUCLEOTIDE SEQUENCE [LARGE SCALE GENOMIC DNA]</scope>
    <source>
        <strain evidence="3">MHOM/IL/81/Friedlin</strain>
    </source>
</reference>
<protein>
    <submittedName>
        <fullName evidence="2">Uncharacterized protein</fullName>
    </submittedName>
</protein>
<feature type="region of interest" description="Disordered" evidence="1">
    <location>
        <begin position="133"/>
        <end position="171"/>
    </location>
</feature>
<dbReference type="VEuPathDB" id="TriTrypDB:LmjF.33.2200"/>
<dbReference type="OMA" id="DMATSCA"/>
<feature type="region of interest" description="Disordered" evidence="1">
    <location>
        <begin position="34"/>
        <end position="90"/>
    </location>
</feature>
<name>Q4Q3W7_LEIMA</name>
<dbReference type="VEuPathDB" id="TriTrypDB:LMJFC_330034800"/>
<dbReference type="Proteomes" id="UP000000542">
    <property type="component" value="Chromosome 33"/>
</dbReference>
<evidence type="ECO:0000313" key="2">
    <source>
        <dbReference type="EMBL" id="CAJ06587.1"/>
    </source>
</evidence>
<evidence type="ECO:0000313" key="3">
    <source>
        <dbReference type="Proteomes" id="UP000000542"/>
    </source>
</evidence>
<dbReference type="RefSeq" id="XP_001685981.1">
    <property type="nucleotide sequence ID" value="XM_001685929.1"/>
</dbReference>
<dbReference type="GeneID" id="5654644"/>
<organism evidence="2 3">
    <name type="scientific">Leishmania major</name>
    <dbReference type="NCBI Taxonomy" id="5664"/>
    <lineage>
        <taxon>Eukaryota</taxon>
        <taxon>Discoba</taxon>
        <taxon>Euglenozoa</taxon>
        <taxon>Kinetoplastea</taxon>
        <taxon>Metakinetoplastina</taxon>
        <taxon>Trypanosomatida</taxon>
        <taxon>Trypanosomatidae</taxon>
        <taxon>Leishmaniinae</taxon>
        <taxon>Leishmania</taxon>
    </lineage>
</organism>
<gene>
    <name evidence="2" type="ORF">LMJF_33_2200</name>
</gene>
<reference evidence="2 3" key="2">
    <citation type="journal article" date="2011" name="Genome Res.">
        <title>Chromosome and gene copy number variation allow major structural change between species and strains of Leishmania.</title>
        <authorList>
            <person name="Rogers M.B."/>
            <person name="Hilley J.D."/>
            <person name="Dickens N.J."/>
            <person name="Wilkes J."/>
            <person name="Bates P.A."/>
            <person name="Depledge D.P."/>
            <person name="Harris D."/>
            <person name="Her Y."/>
            <person name="Herzyk P."/>
            <person name="Imamura H."/>
            <person name="Otto T.D."/>
            <person name="Sanders M."/>
            <person name="Seeger K."/>
            <person name="Dujardin J.C."/>
            <person name="Berriman M."/>
            <person name="Smith D.F."/>
            <person name="Hertz-Fowler C."/>
            <person name="Mottram J.C."/>
        </authorList>
    </citation>
    <scope>NUCLEOTIDE SEQUENCE [LARGE SCALE GENOMIC DNA]</scope>
    <source>
        <strain evidence="3">MHOM/IL/81/Friedlin</strain>
    </source>
</reference>
<dbReference type="EMBL" id="FR796429">
    <property type="protein sequence ID" value="CAJ06587.1"/>
    <property type="molecule type" value="Genomic_DNA"/>
</dbReference>
<accession>Q4Q3W7</accession>
<keyword evidence="3" id="KW-1185">Reference proteome</keyword>
<dbReference type="HOGENOM" id="CLU_699178_0_0_1"/>
<dbReference type="KEGG" id="lma:LMJF_33_2200"/>
<dbReference type="VEuPathDB" id="TriTrypDB:LMJSD75_330031900"/>
<proteinExistence type="predicted"/>
<feature type="compositionally biased region" description="Basic and acidic residues" evidence="1">
    <location>
        <begin position="153"/>
        <end position="162"/>
    </location>
</feature>
<dbReference type="InParanoid" id="Q4Q3W7"/>
<sequence length="395" mass="40813">MHASCASLDGVAGRGRPMAVADALISQWSRRSGASLTWPSRLPSGSGGEPASSFTTEAVAGVSPSATDAGRRAADGRTTSLQPVSNASAAPPSLEELFAEADEDDTDTTAAAAAGFLDEKEPEGLKDSRRHGAALLPRRDSSTFVASASPEVNRFDDTDKSARSPRTSASATVEASLLEALLEEQLSQDLNVSVDDTTEEDSDGLDEVVPGAADAHAIINVSCALPQGQYRSPYLRQAAHTETAGGDADDEADVKVDSIEDAVDDEESMESVLEEEAERMYRAALTNMAYGQDNAAQGEARHGVFGDYTFFAKEAVASAAETLSMRESASAAGATSAFAFSDGIADGASTSAVEFDDDAARRAEIDSVGDVMATSGTAAVAAAKARKRSPGGDVR</sequence>
<evidence type="ECO:0000256" key="1">
    <source>
        <dbReference type="SAM" id="MobiDB-lite"/>
    </source>
</evidence>
<dbReference type="eggNOG" id="ENOG502SMKN">
    <property type="taxonomic scope" value="Eukaryota"/>
</dbReference>